<proteinExistence type="predicted"/>
<dbReference type="Proteomes" id="UP000034112">
    <property type="component" value="Unassembled WGS sequence"/>
</dbReference>
<sequence length="212" mass="23761">MNHSSPPQLIIVASNDNETLDLVPRRDLSASLPESFITNYVHWYNHQSGIVEFRPVESAWCSSDSSWFLEDTGSERVLKRPGQTLICPTSPATNHICRTLRSLEEETHIHLILDNGTSMLNIHLPRLQLDFSIEQGSSRVHCRQFRGMYVDKVQQIGTLVGFQSKLTLRDSNNKRMILVPDGNVHYSGIPGHVQVGVVYGSSTMAACRVSFA</sequence>
<comment type="caution">
    <text evidence="1">The sequence shown here is derived from an EMBL/GenBank/DDBJ whole genome shotgun (WGS) entry which is preliminary data.</text>
</comment>
<dbReference type="AlphaFoldDB" id="A0A0F9XII1"/>
<name>A0A0F9XII1_TRIHA</name>
<evidence type="ECO:0000313" key="2">
    <source>
        <dbReference type="Proteomes" id="UP000034112"/>
    </source>
</evidence>
<accession>A0A0F9XII1</accession>
<dbReference type="OrthoDB" id="4889671at2759"/>
<protein>
    <submittedName>
        <fullName evidence="1">Uncharacterized protein</fullName>
    </submittedName>
</protein>
<organism evidence="1 2">
    <name type="scientific">Trichoderma harzianum</name>
    <name type="common">Hypocrea lixii</name>
    <dbReference type="NCBI Taxonomy" id="5544"/>
    <lineage>
        <taxon>Eukaryota</taxon>
        <taxon>Fungi</taxon>
        <taxon>Dikarya</taxon>
        <taxon>Ascomycota</taxon>
        <taxon>Pezizomycotina</taxon>
        <taxon>Sordariomycetes</taxon>
        <taxon>Hypocreomycetidae</taxon>
        <taxon>Hypocreales</taxon>
        <taxon>Hypocreaceae</taxon>
        <taxon>Trichoderma</taxon>
    </lineage>
</organism>
<reference evidence="2" key="1">
    <citation type="journal article" date="2015" name="Genome Announc.">
        <title>Draft whole-genome sequence of the biocontrol agent Trichoderma harzianum T6776.</title>
        <authorList>
            <person name="Baroncelli R."/>
            <person name="Piaggeschi G."/>
            <person name="Fiorini L."/>
            <person name="Bertolini E."/>
            <person name="Zapparata A."/>
            <person name="Pe M.E."/>
            <person name="Sarrocco S."/>
            <person name="Vannacci G."/>
        </authorList>
    </citation>
    <scope>NUCLEOTIDE SEQUENCE [LARGE SCALE GENOMIC DNA]</scope>
    <source>
        <strain evidence="2">T6776</strain>
    </source>
</reference>
<gene>
    <name evidence="1" type="ORF">THAR02_03597</name>
</gene>
<evidence type="ECO:0000313" key="1">
    <source>
        <dbReference type="EMBL" id="KKP04320.1"/>
    </source>
</evidence>
<dbReference type="EMBL" id="JOKZ01000081">
    <property type="protein sequence ID" value="KKP04320.1"/>
    <property type="molecule type" value="Genomic_DNA"/>
</dbReference>